<dbReference type="PROSITE" id="PS51462">
    <property type="entry name" value="NUDIX"/>
    <property type="match status" value="1"/>
</dbReference>
<dbReference type="GO" id="GO:0046872">
    <property type="term" value="F:metal ion binding"/>
    <property type="evidence" value="ECO:0007669"/>
    <property type="project" value="UniProtKB-KW"/>
</dbReference>
<dbReference type="CDD" id="cd04666">
    <property type="entry name" value="NUDIX_DIPP2_like_Nudt4"/>
    <property type="match status" value="1"/>
</dbReference>
<dbReference type="SUPFAM" id="SSF55811">
    <property type="entry name" value="Nudix"/>
    <property type="match status" value="1"/>
</dbReference>
<feature type="domain" description="Nudix hydrolase" evidence="5">
    <location>
        <begin position="8"/>
        <end position="139"/>
    </location>
</feature>
<reference evidence="6 7" key="1">
    <citation type="journal article" date="2021" name="Arch. Microbiol.">
        <title>Harenicola maris gen. nov., sp. nov. isolated from the Sea of Japan shallow sediments.</title>
        <authorList>
            <person name="Romanenko L.A."/>
            <person name="Kurilenko V.V."/>
            <person name="Chernysheva N.Y."/>
            <person name="Tekutyeva L.A."/>
            <person name="Velansky P.V."/>
            <person name="Svetashev V.I."/>
            <person name="Isaeva M.P."/>
        </authorList>
    </citation>
    <scope>NUCLEOTIDE SEQUENCE [LARGE SCALE GENOMIC DNA]</scope>
    <source>
        <strain evidence="6 7">KMM 3653</strain>
    </source>
</reference>
<organism evidence="6 7">
    <name type="scientific">Harenicola maris</name>
    <dbReference type="NCBI Taxonomy" id="2841044"/>
    <lineage>
        <taxon>Bacteria</taxon>
        <taxon>Pseudomonadati</taxon>
        <taxon>Pseudomonadota</taxon>
        <taxon>Alphaproteobacteria</taxon>
        <taxon>Rhodobacterales</taxon>
        <taxon>Paracoccaceae</taxon>
        <taxon>Harenicola</taxon>
    </lineage>
</organism>
<accession>A0AAP2G2P4</accession>
<dbReference type="PANTHER" id="PTHR12629">
    <property type="entry name" value="DIPHOSPHOINOSITOL POLYPHOSPHATE PHOSPHOHYDROLASE"/>
    <property type="match status" value="1"/>
</dbReference>
<dbReference type="Gene3D" id="3.90.79.10">
    <property type="entry name" value="Nucleoside Triphosphate Pyrophosphohydrolase"/>
    <property type="match status" value="1"/>
</dbReference>
<dbReference type="InterPro" id="IPR015797">
    <property type="entry name" value="NUDIX_hydrolase-like_dom_sf"/>
</dbReference>
<evidence type="ECO:0000256" key="1">
    <source>
        <dbReference type="ARBA" id="ARBA00001946"/>
    </source>
</evidence>
<evidence type="ECO:0000313" key="6">
    <source>
        <dbReference type="EMBL" id="MBT0956200.1"/>
    </source>
</evidence>
<comment type="caution">
    <text evidence="6">The sequence shown here is derived from an EMBL/GenBank/DDBJ whole genome shotgun (WGS) entry which is preliminary data.</text>
</comment>
<proteinExistence type="predicted"/>
<dbReference type="EMBL" id="JADQAZ010000001">
    <property type="protein sequence ID" value="MBT0956200.1"/>
    <property type="molecule type" value="Genomic_DNA"/>
</dbReference>
<dbReference type="GO" id="GO:0005737">
    <property type="term" value="C:cytoplasm"/>
    <property type="evidence" value="ECO:0007669"/>
    <property type="project" value="TreeGrafter"/>
</dbReference>
<dbReference type="Proteomes" id="UP001315686">
    <property type="component" value="Unassembled WGS sequence"/>
</dbReference>
<sequence>MGDNSKRDLRTQFGALCYRVVGGKTQILLITSRTRKRWILPKGWPMDGESPTHAAETEAWEEAGAKGKIKPVCIGIYGYRKQFDGEEMPCMVAIFPLKVKSLASDFPERDERRRKWFSLAKAAKKVDEPELRHLISRFDPSTL</sequence>
<dbReference type="GO" id="GO:0016462">
    <property type="term" value="F:pyrophosphatase activity"/>
    <property type="evidence" value="ECO:0007669"/>
    <property type="project" value="InterPro"/>
</dbReference>
<keyword evidence="3 6" id="KW-0378">Hydrolase</keyword>
<gene>
    <name evidence="6" type="ORF">IV417_02275</name>
</gene>
<comment type="cofactor">
    <cofactor evidence="1">
        <name>Mg(2+)</name>
        <dbReference type="ChEBI" id="CHEBI:18420"/>
    </cofactor>
</comment>
<keyword evidence="4" id="KW-0460">Magnesium</keyword>
<evidence type="ECO:0000256" key="4">
    <source>
        <dbReference type="ARBA" id="ARBA00022842"/>
    </source>
</evidence>
<dbReference type="InterPro" id="IPR047198">
    <property type="entry name" value="DDP-like_NUDIX"/>
</dbReference>
<dbReference type="AlphaFoldDB" id="A0AAP2G2P4"/>
<dbReference type="Pfam" id="PF00293">
    <property type="entry name" value="NUDIX"/>
    <property type="match status" value="1"/>
</dbReference>
<evidence type="ECO:0000259" key="5">
    <source>
        <dbReference type="PROSITE" id="PS51462"/>
    </source>
</evidence>
<keyword evidence="7" id="KW-1185">Reference proteome</keyword>
<evidence type="ECO:0000256" key="2">
    <source>
        <dbReference type="ARBA" id="ARBA00022723"/>
    </source>
</evidence>
<protein>
    <submittedName>
        <fullName evidence="6">NUDIX hydrolase</fullName>
    </submittedName>
</protein>
<keyword evidence="2" id="KW-0479">Metal-binding</keyword>
<dbReference type="PANTHER" id="PTHR12629:SF0">
    <property type="entry name" value="DIPHOSPHOINOSITOL-POLYPHOSPHATE DIPHOSPHATASE"/>
    <property type="match status" value="1"/>
</dbReference>
<evidence type="ECO:0000256" key="3">
    <source>
        <dbReference type="ARBA" id="ARBA00022801"/>
    </source>
</evidence>
<name>A0AAP2G2P4_9RHOB</name>
<dbReference type="InterPro" id="IPR000086">
    <property type="entry name" value="NUDIX_hydrolase_dom"/>
</dbReference>
<evidence type="ECO:0000313" key="7">
    <source>
        <dbReference type="Proteomes" id="UP001315686"/>
    </source>
</evidence>